<sequence>MLLKFITTILEKTYDLSRNIIYNPQKCVHGRKGFQCRNCVKNCNNQGISFIDNELQILENCNGCGKCIRNCKTGALQDPQLNLELGNNIINNEEIYIICCKSKNLMGIKVNCLLNIPHHILVELYHVTGGKLRFNKGICENCSKDNILIDDYINTLINNFNDTEILNIFKDKVDKGLNNDLTLSREEFLLYFTNKLKESSNKLILSSIYKDQTLVNHQHRVNLYLKRLKGTDHGIIGKEFTDNCTLCGKCGKLCPTDAIILEEKKGEKKIQYNYLKCIDCNRCIDNCSEKGILAGNKIKDFKIKKGKQCRTCGSVLEENNFSLLCNKCKSKRII</sequence>
<dbReference type="Proteomes" id="UP000243547">
    <property type="component" value="Unassembled WGS sequence"/>
</dbReference>
<evidence type="ECO:0000259" key="4">
    <source>
        <dbReference type="PROSITE" id="PS51379"/>
    </source>
</evidence>
<dbReference type="EMBL" id="FRAI01000024">
    <property type="protein sequence ID" value="SHK23977.1"/>
    <property type="molecule type" value="Genomic_DNA"/>
</dbReference>
<name>A0A1M6QV85_9FIRM</name>
<proteinExistence type="predicted"/>
<keyword evidence="2" id="KW-0408">Iron</keyword>
<dbReference type="GO" id="GO:0046872">
    <property type="term" value="F:metal ion binding"/>
    <property type="evidence" value="ECO:0007669"/>
    <property type="project" value="UniProtKB-KW"/>
</dbReference>
<keyword evidence="3" id="KW-0411">Iron-sulfur</keyword>
<dbReference type="PROSITE" id="PS51379">
    <property type="entry name" value="4FE4S_FER_2"/>
    <property type="match status" value="3"/>
</dbReference>
<dbReference type="OrthoDB" id="9813995at2"/>
<gene>
    <name evidence="5" type="ORF">SAMN02745227_01865</name>
</gene>
<keyword evidence="6" id="KW-1185">Reference proteome</keyword>
<feature type="domain" description="4Fe-4S ferredoxin-type" evidence="4">
    <location>
        <begin position="234"/>
        <end position="264"/>
    </location>
</feature>
<dbReference type="PROSITE" id="PS00198">
    <property type="entry name" value="4FE4S_FER_1"/>
    <property type="match status" value="1"/>
</dbReference>
<feature type="domain" description="4Fe-4S ferredoxin-type" evidence="4">
    <location>
        <begin position="53"/>
        <end position="81"/>
    </location>
</feature>
<dbReference type="RefSeq" id="WP_072908222.1">
    <property type="nucleotide sequence ID" value="NZ_FRAI01000024.1"/>
</dbReference>
<protein>
    <submittedName>
        <fullName evidence="5">4Fe-4S dicluster domain-containing protein</fullName>
    </submittedName>
</protein>
<keyword evidence="1" id="KW-0479">Metal-binding</keyword>
<dbReference type="SUPFAM" id="SSF54862">
    <property type="entry name" value="4Fe-4S ferredoxins"/>
    <property type="match status" value="2"/>
</dbReference>
<dbReference type="InterPro" id="IPR017900">
    <property type="entry name" value="4Fe4S_Fe_S_CS"/>
</dbReference>
<evidence type="ECO:0000313" key="6">
    <source>
        <dbReference type="Proteomes" id="UP000243547"/>
    </source>
</evidence>
<evidence type="ECO:0000256" key="2">
    <source>
        <dbReference type="ARBA" id="ARBA00023004"/>
    </source>
</evidence>
<dbReference type="GO" id="GO:0051536">
    <property type="term" value="F:iron-sulfur cluster binding"/>
    <property type="evidence" value="ECO:0007669"/>
    <property type="project" value="UniProtKB-KW"/>
</dbReference>
<dbReference type="Gene3D" id="3.30.70.20">
    <property type="match status" value="2"/>
</dbReference>
<organism evidence="5 6">
    <name type="scientific">Anaerobranca californiensis DSM 14826</name>
    <dbReference type="NCBI Taxonomy" id="1120989"/>
    <lineage>
        <taxon>Bacteria</taxon>
        <taxon>Bacillati</taxon>
        <taxon>Bacillota</taxon>
        <taxon>Clostridia</taxon>
        <taxon>Eubacteriales</taxon>
        <taxon>Proteinivoracaceae</taxon>
        <taxon>Anaerobranca</taxon>
    </lineage>
</organism>
<reference evidence="6" key="1">
    <citation type="submission" date="2016-11" db="EMBL/GenBank/DDBJ databases">
        <authorList>
            <person name="Varghese N."/>
            <person name="Submissions S."/>
        </authorList>
    </citation>
    <scope>NUCLEOTIDE SEQUENCE [LARGE SCALE GENOMIC DNA]</scope>
    <source>
        <strain evidence="6">DSM 14826</strain>
    </source>
</reference>
<dbReference type="STRING" id="1120989.SAMN02745227_01865"/>
<feature type="domain" description="4Fe-4S ferredoxin-type" evidence="4">
    <location>
        <begin position="268"/>
        <end position="297"/>
    </location>
</feature>
<evidence type="ECO:0000313" key="5">
    <source>
        <dbReference type="EMBL" id="SHK23977.1"/>
    </source>
</evidence>
<evidence type="ECO:0000256" key="3">
    <source>
        <dbReference type="ARBA" id="ARBA00023014"/>
    </source>
</evidence>
<dbReference type="Pfam" id="PF12838">
    <property type="entry name" value="Fer4_7"/>
    <property type="match status" value="1"/>
</dbReference>
<dbReference type="AlphaFoldDB" id="A0A1M6QV85"/>
<accession>A0A1M6QV85</accession>
<dbReference type="InterPro" id="IPR017896">
    <property type="entry name" value="4Fe4S_Fe-S-bd"/>
</dbReference>
<evidence type="ECO:0000256" key="1">
    <source>
        <dbReference type="ARBA" id="ARBA00022723"/>
    </source>
</evidence>